<dbReference type="EMBL" id="JAUSRB010000002">
    <property type="protein sequence ID" value="MDP9870137.1"/>
    <property type="molecule type" value="Genomic_DNA"/>
</dbReference>
<dbReference type="Proteomes" id="UP001230426">
    <property type="component" value="Unassembled WGS sequence"/>
</dbReference>
<dbReference type="InterPro" id="IPR050867">
    <property type="entry name" value="NiFe/NiFeSe_hydrgnase_LSU"/>
</dbReference>
<keyword evidence="1" id="KW-0560">Oxidoreductase</keyword>
<gene>
    <name evidence="1" type="ORF">J2S55_009403</name>
</gene>
<protein>
    <submittedName>
        <fullName evidence="1">Hydrogenase large subunit</fullName>
        <ecNumber evidence="1">1.12.99.6</ecNumber>
    </submittedName>
</protein>
<dbReference type="InterPro" id="IPR001501">
    <property type="entry name" value="Ni-dep_hyd_lsu"/>
</dbReference>
<comment type="caution">
    <text evidence="1">The sequence shown here is derived from an EMBL/GenBank/DDBJ whole genome shotgun (WGS) entry which is preliminary data.</text>
</comment>
<dbReference type="SUPFAM" id="SSF56762">
    <property type="entry name" value="HydB/Nqo4-like"/>
    <property type="match status" value="1"/>
</dbReference>
<dbReference type="PANTHER" id="PTHR42958">
    <property type="entry name" value="HYDROGENASE-2 LARGE CHAIN"/>
    <property type="match status" value="1"/>
</dbReference>
<dbReference type="GO" id="GO:0033748">
    <property type="term" value="F:hydrogenase (acceptor) activity"/>
    <property type="evidence" value="ECO:0007669"/>
    <property type="project" value="UniProtKB-EC"/>
</dbReference>
<reference evidence="1 2" key="1">
    <citation type="submission" date="2023-07" db="EMBL/GenBank/DDBJ databases">
        <title>Sequencing the genomes of 1000 actinobacteria strains.</title>
        <authorList>
            <person name="Klenk H.-P."/>
        </authorList>
    </citation>
    <scope>NUCLEOTIDE SEQUENCE [LARGE SCALE GENOMIC DNA]</scope>
    <source>
        <strain evidence="1 2">DSM 44109</strain>
    </source>
</reference>
<evidence type="ECO:0000313" key="1">
    <source>
        <dbReference type="EMBL" id="MDP9870137.1"/>
    </source>
</evidence>
<dbReference type="Pfam" id="PF00374">
    <property type="entry name" value="NiFeSe_Hases"/>
    <property type="match status" value="2"/>
</dbReference>
<keyword evidence="2" id="KW-1185">Reference proteome</keyword>
<dbReference type="RefSeq" id="WP_306874995.1">
    <property type="nucleotide sequence ID" value="NZ_JAUSRB010000002.1"/>
</dbReference>
<organism evidence="1 2">
    <name type="scientific">Streptosporangium brasiliense</name>
    <dbReference type="NCBI Taxonomy" id="47480"/>
    <lineage>
        <taxon>Bacteria</taxon>
        <taxon>Bacillati</taxon>
        <taxon>Actinomycetota</taxon>
        <taxon>Actinomycetes</taxon>
        <taxon>Streptosporangiales</taxon>
        <taxon>Streptosporangiaceae</taxon>
        <taxon>Streptosporangium</taxon>
    </lineage>
</organism>
<dbReference type="Gene3D" id="1.10.645.10">
    <property type="entry name" value="Cytochrome-c3 Hydrogenase, chain B"/>
    <property type="match status" value="1"/>
</dbReference>
<evidence type="ECO:0000313" key="2">
    <source>
        <dbReference type="Proteomes" id="UP001230426"/>
    </source>
</evidence>
<accession>A0ABT9RLH6</accession>
<name>A0ABT9RLH6_9ACTN</name>
<dbReference type="PANTHER" id="PTHR42958:SF4">
    <property type="entry name" value="HYDROGENASE EXPRESSION_FORMATION PROTEIN HUPK"/>
    <property type="match status" value="1"/>
</dbReference>
<proteinExistence type="predicted"/>
<dbReference type="EC" id="1.12.99.6" evidence="1"/>
<sequence length="602" mass="67879">MKTSPRPGQPGPQGQPRELVEMSWDPITRIVGSLGIYCKVDFKNRQVAECYSTSSIFRGYSIFMKGKDPRDAHFITSRICGICGDNHATCSVYAQNMAYGVRPPALGEWILNCGEAAEYMFDHNIYQENLVGVDYCEKMVRETNPGVLAQAERTEAPHAADHGYRTIADIMRSLNPLEGEFYREALAMSRTTREMFCLMEGRHVHPSTLYPGGVGTVATVQLFTDYLSRLTRYVEFMKRVVPMHDDLFDFFYDALPGYEEVGRRRVLLGCWGTFQDPAHCDFTYENMSAWGREMFVTPGVIVDGRLVTNDLVDINLGIRILLGSSYYDDWQGQEPFVTHDPLGNPVDIRHPWNQHTIPRPQKRDFNDKYSWVMSPRWFDGQDMLALDTGGGPIARLWSTALSGKVDIGYVKATGHSVQINLPRTATRPEKTFEWKIPERNGELLSNALERNRARTYFQAYAAACALHFAEQGLAEVRAGRTQTWAPFTVPDEAISCGFSEAVRGVLSHHMVIRDGRIANYHPYPPTPWNASVRDVNGVPGPYEDAVQNTPIFEENPPENFKGIDIMRAVRSFDPCLPCGVHMYLGGGKELRKLHTPHAASTL</sequence>
<dbReference type="InterPro" id="IPR029014">
    <property type="entry name" value="NiFe-Hase_large"/>
</dbReference>